<dbReference type="EMBL" id="BOMS01000011">
    <property type="protein sequence ID" value="GIE64541.1"/>
    <property type="molecule type" value="Genomic_DNA"/>
</dbReference>
<evidence type="ECO:0000259" key="1">
    <source>
        <dbReference type="SMART" id="SM00849"/>
    </source>
</evidence>
<dbReference type="SMART" id="SM00849">
    <property type="entry name" value="Lactamase_B"/>
    <property type="match status" value="1"/>
</dbReference>
<evidence type="ECO:0000313" key="2">
    <source>
        <dbReference type="EMBL" id="GIE64541.1"/>
    </source>
</evidence>
<feature type="domain" description="Metallo-beta-lactamase" evidence="1">
    <location>
        <begin position="11"/>
        <end position="278"/>
    </location>
</feature>
<dbReference type="RefSeq" id="WP_203823772.1">
    <property type="nucleotide sequence ID" value="NZ_BAAATY010000001.1"/>
</dbReference>
<accession>A0ABQ4B223</accession>
<dbReference type="Pfam" id="PF00753">
    <property type="entry name" value="Lactamase_B"/>
    <property type="match status" value="1"/>
</dbReference>
<dbReference type="PANTHER" id="PTHR30619">
    <property type="entry name" value="DNA INTERNALIZATION/COMPETENCE PROTEIN COMEC/REC2"/>
    <property type="match status" value="1"/>
</dbReference>
<dbReference type="InterPro" id="IPR052159">
    <property type="entry name" value="Competence_DNA_uptake"/>
</dbReference>
<keyword evidence="3" id="KW-1185">Reference proteome</keyword>
<name>A0ABQ4B223_9ACTN</name>
<evidence type="ECO:0000313" key="3">
    <source>
        <dbReference type="Proteomes" id="UP000624709"/>
    </source>
</evidence>
<dbReference type="SUPFAM" id="SSF56281">
    <property type="entry name" value="Metallo-hydrolase/oxidoreductase"/>
    <property type="match status" value="1"/>
</dbReference>
<dbReference type="Proteomes" id="UP000624709">
    <property type="component" value="Unassembled WGS sequence"/>
</dbReference>
<dbReference type="GO" id="GO:0016787">
    <property type="term" value="F:hydrolase activity"/>
    <property type="evidence" value="ECO:0007669"/>
    <property type="project" value="UniProtKB-KW"/>
</dbReference>
<gene>
    <name evidence="2" type="ORF">Apa02nite_006490</name>
</gene>
<organism evidence="2 3">
    <name type="scientific">Actinoplanes palleronii</name>
    <dbReference type="NCBI Taxonomy" id="113570"/>
    <lineage>
        <taxon>Bacteria</taxon>
        <taxon>Bacillati</taxon>
        <taxon>Actinomycetota</taxon>
        <taxon>Actinomycetes</taxon>
        <taxon>Micromonosporales</taxon>
        <taxon>Micromonosporaceae</taxon>
        <taxon>Actinoplanes</taxon>
    </lineage>
</organism>
<dbReference type="InterPro" id="IPR001279">
    <property type="entry name" value="Metallo-B-lactamas"/>
</dbReference>
<reference evidence="2 3" key="1">
    <citation type="submission" date="2021-01" db="EMBL/GenBank/DDBJ databases">
        <title>Whole genome shotgun sequence of Actinoplanes palleronii NBRC 14916.</title>
        <authorList>
            <person name="Komaki H."/>
            <person name="Tamura T."/>
        </authorList>
    </citation>
    <scope>NUCLEOTIDE SEQUENCE [LARGE SCALE GENOMIC DNA]</scope>
    <source>
        <strain evidence="2 3">NBRC 14916</strain>
    </source>
</reference>
<proteinExistence type="predicted"/>
<dbReference type="Gene3D" id="3.60.15.10">
    <property type="entry name" value="Ribonuclease Z/Hydroxyacylglutathione hydrolase-like"/>
    <property type="match status" value="1"/>
</dbReference>
<keyword evidence="2" id="KW-0378">Hydrolase</keyword>
<dbReference type="PANTHER" id="PTHR30619:SF1">
    <property type="entry name" value="RECOMBINATION PROTEIN 2"/>
    <property type="match status" value="1"/>
</dbReference>
<dbReference type="InterPro" id="IPR036866">
    <property type="entry name" value="RibonucZ/Hydroxyglut_hydro"/>
</dbReference>
<sequence>MLAVEFLNAHHGDCVVLTWAGDRHAILVDGGPSKVYDQALRPRLAALPRSASVEIVCVTHVDDDHVAGVIRLLNELNRSRRDGEAPLVRIERLWFNSVDDVAEAVAPGVSSAPWLATERGQPSGTVGASYRQGREVHRLRSALQLTGNAPFDRVVRQGDSVQLPGDVHVDVIAPDQPALTALAKKWRAAEQAKNPAVIAAAIEDRSAPNLSSICLLVTYGERTVLLTGDARGDHVLSGLASGGFLGDGPLLADVLKLPHHGSAKNVSPEFFRRIHASHYVISTDGRKHPHPDPRTLTWLVESRSPTDYYTIHFTNPVAAVTGHLEELRKGRSFETNLLQGRTVVIKLGAPAE</sequence>
<comment type="caution">
    <text evidence="2">The sequence shown here is derived from an EMBL/GenBank/DDBJ whole genome shotgun (WGS) entry which is preliminary data.</text>
</comment>
<protein>
    <submittedName>
        <fullName evidence="2">MBL fold hydrolase</fullName>
    </submittedName>
</protein>